<comment type="caution">
    <text evidence="23">The sequence shown here is derived from an EMBL/GenBank/DDBJ whole genome shotgun (WGS) entry which is preliminary data.</text>
</comment>
<evidence type="ECO:0000256" key="17">
    <source>
        <dbReference type="ARBA" id="ARBA00077885"/>
    </source>
</evidence>
<dbReference type="Proteomes" id="UP000813427">
    <property type="component" value="Unassembled WGS sequence"/>
</dbReference>
<dbReference type="InterPro" id="IPR050731">
    <property type="entry name" value="HRD1_E3_ubiq-ligases"/>
</dbReference>
<comment type="function">
    <text evidence="14">Catalytic component of the DSC E3 ubiquitin ligase complex which is required for the srbA transcriptional activator proteolytic cleavage to release the soluble transcription factor from the membrane in low oxygen or sterol conditions. Required for growth during hypoxia and triazole drug susceptibility, as well as for virulence in a murine model of invasive pulmonary aspergillosis (IPA).</text>
</comment>
<dbReference type="GO" id="GO:0008270">
    <property type="term" value="F:zinc ion binding"/>
    <property type="evidence" value="ECO:0007669"/>
    <property type="project" value="UniProtKB-KW"/>
</dbReference>
<dbReference type="InterPro" id="IPR001841">
    <property type="entry name" value="Znf_RING"/>
</dbReference>
<dbReference type="Pfam" id="PF12678">
    <property type="entry name" value="zf-rbx1"/>
    <property type="match status" value="1"/>
</dbReference>
<keyword evidence="24" id="KW-1185">Reference proteome</keyword>
<dbReference type="OrthoDB" id="9984778at2759"/>
<evidence type="ECO:0000256" key="12">
    <source>
        <dbReference type="ARBA" id="ARBA00022989"/>
    </source>
</evidence>
<evidence type="ECO:0000256" key="9">
    <source>
        <dbReference type="ARBA" id="ARBA00022771"/>
    </source>
</evidence>
<organism evidence="23 24">
    <name type="scientific">Fusarium tricinctum</name>
    <dbReference type="NCBI Taxonomy" id="61284"/>
    <lineage>
        <taxon>Eukaryota</taxon>
        <taxon>Fungi</taxon>
        <taxon>Dikarya</taxon>
        <taxon>Ascomycota</taxon>
        <taxon>Pezizomycotina</taxon>
        <taxon>Sordariomycetes</taxon>
        <taxon>Hypocreomycetidae</taxon>
        <taxon>Hypocreales</taxon>
        <taxon>Nectriaceae</taxon>
        <taxon>Fusarium</taxon>
        <taxon>Fusarium tricinctum species complex</taxon>
    </lineage>
</organism>
<dbReference type="Gene3D" id="3.30.40.10">
    <property type="entry name" value="Zinc/RING finger domain, C3HC4 (zinc finger)"/>
    <property type="match status" value="1"/>
</dbReference>
<evidence type="ECO:0000256" key="7">
    <source>
        <dbReference type="ARBA" id="ARBA00022723"/>
    </source>
</evidence>
<evidence type="ECO:0000256" key="4">
    <source>
        <dbReference type="ARBA" id="ARBA00012483"/>
    </source>
</evidence>
<dbReference type="PANTHER" id="PTHR22763">
    <property type="entry name" value="RING ZINC FINGER PROTEIN"/>
    <property type="match status" value="1"/>
</dbReference>
<feature type="transmembrane region" description="Helical" evidence="21">
    <location>
        <begin position="7"/>
        <end position="22"/>
    </location>
</feature>
<dbReference type="GO" id="GO:0044695">
    <property type="term" value="C:Dsc E3 ubiquitin ligase complex"/>
    <property type="evidence" value="ECO:0007669"/>
    <property type="project" value="TreeGrafter"/>
</dbReference>
<dbReference type="InterPro" id="IPR013083">
    <property type="entry name" value="Znf_RING/FYVE/PHD"/>
</dbReference>
<reference evidence="23" key="1">
    <citation type="journal article" date="2021" name="Nat. Commun.">
        <title>Genetic determinants of endophytism in the Arabidopsis root mycobiome.</title>
        <authorList>
            <person name="Mesny F."/>
            <person name="Miyauchi S."/>
            <person name="Thiergart T."/>
            <person name="Pickel B."/>
            <person name="Atanasova L."/>
            <person name="Karlsson M."/>
            <person name="Huettel B."/>
            <person name="Barry K.W."/>
            <person name="Haridas S."/>
            <person name="Chen C."/>
            <person name="Bauer D."/>
            <person name="Andreopoulos W."/>
            <person name="Pangilinan J."/>
            <person name="LaButti K."/>
            <person name="Riley R."/>
            <person name="Lipzen A."/>
            <person name="Clum A."/>
            <person name="Drula E."/>
            <person name="Henrissat B."/>
            <person name="Kohler A."/>
            <person name="Grigoriev I.V."/>
            <person name="Martin F.M."/>
            <person name="Hacquard S."/>
        </authorList>
    </citation>
    <scope>NUCLEOTIDE SEQUENCE</scope>
    <source>
        <strain evidence="23">MPI-SDFR-AT-0068</strain>
    </source>
</reference>
<accession>A0A8K0S279</accession>
<evidence type="ECO:0000256" key="13">
    <source>
        <dbReference type="ARBA" id="ARBA00023136"/>
    </source>
</evidence>
<dbReference type="UniPathway" id="UPA00143"/>
<evidence type="ECO:0000256" key="6">
    <source>
        <dbReference type="ARBA" id="ARBA00022692"/>
    </source>
</evidence>
<feature type="transmembrane region" description="Helical" evidence="21">
    <location>
        <begin position="474"/>
        <end position="494"/>
    </location>
</feature>
<dbReference type="InterPro" id="IPR021319">
    <property type="entry name" value="DUF2921"/>
</dbReference>
<evidence type="ECO:0000256" key="18">
    <source>
        <dbReference type="ARBA" id="ARBA00082128"/>
    </source>
</evidence>
<evidence type="ECO:0000313" key="24">
    <source>
        <dbReference type="Proteomes" id="UP000813427"/>
    </source>
</evidence>
<evidence type="ECO:0000259" key="22">
    <source>
        <dbReference type="PROSITE" id="PS50089"/>
    </source>
</evidence>
<keyword evidence="9 19" id="KW-0863">Zinc-finger</keyword>
<evidence type="ECO:0000313" key="23">
    <source>
        <dbReference type="EMBL" id="KAH7251750.1"/>
    </source>
</evidence>
<feature type="domain" description="RING-type" evidence="22">
    <location>
        <begin position="768"/>
        <end position="826"/>
    </location>
</feature>
<evidence type="ECO:0000256" key="16">
    <source>
        <dbReference type="ARBA" id="ARBA00071072"/>
    </source>
</evidence>
<dbReference type="InterPro" id="IPR024766">
    <property type="entry name" value="Znf_RING_H2"/>
</dbReference>
<feature type="compositionally biased region" description="Polar residues" evidence="20">
    <location>
        <begin position="511"/>
        <end position="529"/>
    </location>
</feature>
<feature type="transmembrane region" description="Helical" evidence="21">
    <location>
        <begin position="406"/>
        <end position="424"/>
    </location>
</feature>
<dbReference type="GO" id="GO:0043161">
    <property type="term" value="P:proteasome-mediated ubiquitin-dependent protein catabolic process"/>
    <property type="evidence" value="ECO:0007669"/>
    <property type="project" value="TreeGrafter"/>
</dbReference>
<dbReference type="SUPFAM" id="SSF57850">
    <property type="entry name" value="RING/U-box"/>
    <property type="match status" value="1"/>
</dbReference>
<evidence type="ECO:0000256" key="1">
    <source>
        <dbReference type="ARBA" id="ARBA00000900"/>
    </source>
</evidence>
<comment type="pathway">
    <text evidence="3">Protein modification; protein ubiquitination.</text>
</comment>
<keyword evidence="10" id="KW-0833">Ubl conjugation pathway</keyword>
<evidence type="ECO:0000256" key="15">
    <source>
        <dbReference type="ARBA" id="ARBA00063126"/>
    </source>
</evidence>
<comment type="catalytic activity">
    <reaction evidence="1">
        <text>S-ubiquitinyl-[E2 ubiquitin-conjugating enzyme]-L-cysteine + [acceptor protein]-L-lysine = [E2 ubiquitin-conjugating enzyme]-L-cysteine + N(6)-ubiquitinyl-[acceptor protein]-L-lysine.</text>
        <dbReference type="EC" id="2.3.2.27"/>
    </reaction>
</comment>
<dbReference type="GO" id="GO:0061630">
    <property type="term" value="F:ubiquitin protein ligase activity"/>
    <property type="evidence" value="ECO:0007669"/>
    <property type="project" value="UniProtKB-EC"/>
</dbReference>
<keyword evidence="6 21" id="KW-0812">Transmembrane</keyword>
<feature type="transmembrane region" description="Helical" evidence="21">
    <location>
        <begin position="680"/>
        <end position="699"/>
    </location>
</feature>
<evidence type="ECO:0000256" key="11">
    <source>
        <dbReference type="ARBA" id="ARBA00022833"/>
    </source>
</evidence>
<evidence type="ECO:0000256" key="21">
    <source>
        <dbReference type="SAM" id="Phobius"/>
    </source>
</evidence>
<evidence type="ECO:0000256" key="8">
    <source>
        <dbReference type="ARBA" id="ARBA00022729"/>
    </source>
</evidence>
<feature type="transmembrane region" description="Helical" evidence="21">
    <location>
        <begin position="594"/>
        <end position="612"/>
    </location>
</feature>
<evidence type="ECO:0000256" key="19">
    <source>
        <dbReference type="PROSITE-ProRule" id="PRU00175"/>
    </source>
</evidence>
<dbReference type="FunFam" id="3.30.40.10:FF:000626">
    <property type="entry name" value="Transmembrane ubiquitin ligase 1"/>
    <property type="match status" value="1"/>
</dbReference>
<comment type="subcellular location">
    <subcellularLocation>
        <location evidence="2">Endomembrane system</location>
        <topology evidence="2">Multi-pass membrane protein</topology>
    </subcellularLocation>
</comment>
<keyword evidence="8" id="KW-0732">Signal</keyword>
<comment type="subunit">
    <text evidence="15">Component of the DSC E3 ubiquitin ligase complex composed of dscA, dscB, dscC and dscD.</text>
</comment>
<dbReference type="PROSITE" id="PS50089">
    <property type="entry name" value="ZF_RING_2"/>
    <property type="match status" value="1"/>
</dbReference>
<keyword evidence="5" id="KW-0808">Transferase</keyword>
<evidence type="ECO:0000256" key="14">
    <source>
        <dbReference type="ARBA" id="ARBA00056116"/>
    </source>
</evidence>
<feature type="compositionally biased region" description="Basic and acidic residues" evidence="20">
    <location>
        <begin position="501"/>
        <end position="510"/>
    </location>
</feature>
<dbReference type="PANTHER" id="PTHR22763:SF162">
    <property type="entry name" value="TRANSMEMBRANE E3 UBIQUITIN-PROTEIN LIGASE 1"/>
    <property type="match status" value="1"/>
</dbReference>
<feature type="region of interest" description="Disordered" evidence="20">
    <location>
        <begin position="501"/>
        <end position="552"/>
    </location>
</feature>
<keyword evidence="7" id="KW-0479">Metal-binding</keyword>
<evidence type="ECO:0000256" key="3">
    <source>
        <dbReference type="ARBA" id="ARBA00004906"/>
    </source>
</evidence>
<dbReference type="EMBL" id="JAGPXF010000003">
    <property type="protein sequence ID" value="KAH7251750.1"/>
    <property type="molecule type" value="Genomic_DNA"/>
</dbReference>
<dbReference type="Pfam" id="PF11145">
    <property type="entry name" value="DUF2921"/>
    <property type="match status" value="1"/>
</dbReference>
<dbReference type="GO" id="GO:0012505">
    <property type="term" value="C:endomembrane system"/>
    <property type="evidence" value="ECO:0007669"/>
    <property type="project" value="UniProtKB-SubCell"/>
</dbReference>
<evidence type="ECO:0000256" key="2">
    <source>
        <dbReference type="ARBA" id="ARBA00004127"/>
    </source>
</evidence>
<evidence type="ECO:0000256" key="10">
    <source>
        <dbReference type="ARBA" id="ARBA00022786"/>
    </source>
</evidence>
<evidence type="ECO:0000256" key="5">
    <source>
        <dbReference type="ARBA" id="ARBA00022679"/>
    </source>
</evidence>
<evidence type="ECO:0000256" key="20">
    <source>
        <dbReference type="SAM" id="MobiDB-lite"/>
    </source>
</evidence>
<feature type="transmembrane region" description="Helical" evidence="21">
    <location>
        <begin position="647"/>
        <end position="668"/>
    </location>
</feature>
<keyword evidence="13 21" id="KW-0472">Membrane</keyword>
<gene>
    <name evidence="23" type="ORF">BKA59DRAFT_136086</name>
</gene>
<dbReference type="AlphaFoldDB" id="A0A8K0S279"/>
<keyword evidence="11" id="KW-0862">Zinc</keyword>
<dbReference type="GO" id="GO:0016567">
    <property type="term" value="P:protein ubiquitination"/>
    <property type="evidence" value="ECO:0007669"/>
    <property type="project" value="UniProtKB-UniPathway"/>
</dbReference>
<name>A0A8K0S279_9HYPO</name>
<keyword evidence="12 21" id="KW-1133">Transmembrane helix</keyword>
<feature type="transmembrane region" description="Helical" evidence="21">
    <location>
        <begin position="618"/>
        <end position="635"/>
    </location>
</feature>
<protein>
    <recommendedName>
        <fullName evidence="16">DSC E3 ubiquitin ligase complex subunit A</fullName>
        <ecNumber evidence="4">2.3.2.27</ecNumber>
    </recommendedName>
    <alternativeName>
        <fullName evidence="17">Defective for SREBP cleavage protein A</fullName>
    </alternativeName>
    <alternativeName>
        <fullName evidence="18">RING-type E3 ubiquitin transferase dscA</fullName>
    </alternativeName>
</protein>
<proteinExistence type="predicted"/>
<feature type="transmembrane region" description="Helical" evidence="21">
    <location>
        <begin position="436"/>
        <end position="462"/>
    </location>
</feature>
<dbReference type="SMART" id="SM00184">
    <property type="entry name" value="RING"/>
    <property type="match status" value="1"/>
</dbReference>
<dbReference type="EC" id="2.3.2.27" evidence="4"/>
<sequence length="832" mass="92255">MPQAQNPIALVMLIVVIVWVIFPDSDYSSQSLTLSDIAAERLDTFQDALDVLNASHWGDFSPAADKGSKAKPSFLNLTGFRAEDGLSWGDLKRFRERSLAFSRHSVVEHDLWDAGQGEPMWLNASGTVHGDWVRKKGTVYRGYDSYNLSKIAPSMDWTGDNAPWARNITGRTGRMTLRLEGNKTIHEYEQLPAQSGLPVAGGVIRSVKGTTIIEDTYGSGHNWEMRLWGVHWPRQGVILMTTTSEKFEGLFGLPHLTPSQDFFQSSQRLLNESIARTIARKKENIYADQTVPWTSDLDNPLYTANPSPHCEYIIYAQVYPPSRSHFNLDQKQPSRDALESIIGAIESELQSPVGAPIPKVPKLQMSAVIYSPDCGFFLETKGPPDFGPSEAQHLTGMKVEVQVYQVKAWILVYAVVIFAQVTLLKNQMRESYTPSTLGRVSFWTIIMMLMVDGITFITAATWVSSAGATFLPTLALQFAAFLSMTIGGSFLARVHEVQIPEARPRREREQNGSSPGDSSSTVTPNTTGSAPLLPGPVTANQPAGPPTQLQPVIVPSDQDIDAEIAASATAVPGAATAQRTEEVPQSFQSIVGRLILFSLCIIFLIVSSSTWYPNLRSLFLNLCVFVYLSLWVPQIHRNTRRNCRRALGWPFVIGQSILRLLPVAYFWVKEDNFLYARTDRHAFTVFCAWLWIQLVILAAQDIIGPRFGIPAGWAPDAWDYHPVLRDDSLEAGGLPIGLVADDTPGIDRARSSGDDGNKKQGSTRSIDCAICREVLEVPVLTAEDEDTGVAGVFARRLYMVTPCRHIFHSACLEGWMKFRLQCPICREELPPL</sequence>